<name>A0A9N9JX92_9GLOM</name>
<dbReference type="Proteomes" id="UP000789405">
    <property type="component" value="Unassembled WGS sequence"/>
</dbReference>
<keyword evidence="2" id="KW-1185">Reference proteome</keyword>
<feature type="non-terminal residue" evidence="1">
    <location>
        <position position="1"/>
    </location>
</feature>
<dbReference type="EMBL" id="CAJVPY010036179">
    <property type="protein sequence ID" value="CAG8801714.1"/>
    <property type="molecule type" value="Genomic_DNA"/>
</dbReference>
<organism evidence="1 2">
    <name type="scientific">Dentiscutata erythropus</name>
    <dbReference type="NCBI Taxonomy" id="1348616"/>
    <lineage>
        <taxon>Eukaryota</taxon>
        <taxon>Fungi</taxon>
        <taxon>Fungi incertae sedis</taxon>
        <taxon>Mucoromycota</taxon>
        <taxon>Glomeromycotina</taxon>
        <taxon>Glomeromycetes</taxon>
        <taxon>Diversisporales</taxon>
        <taxon>Gigasporaceae</taxon>
        <taxon>Dentiscutata</taxon>
    </lineage>
</organism>
<evidence type="ECO:0000313" key="2">
    <source>
        <dbReference type="Proteomes" id="UP000789405"/>
    </source>
</evidence>
<reference evidence="1" key="1">
    <citation type="submission" date="2021-06" db="EMBL/GenBank/DDBJ databases">
        <authorList>
            <person name="Kallberg Y."/>
            <person name="Tangrot J."/>
            <person name="Rosling A."/>
        </authorList>
    </citation>
    <scope>NUCLEOTIDE SEQUENCE</scope>
    <source>
        <strain evidence="1">MA453B</strain>
    </source>
</reference>
<protein>
    <submittedName>
        <fullName evidence="1">463_t:CDS:1</fullName>
    </submittedName>
</protein>
<evidence type="ECO:0000313" key="1">
    <source>
        <dbReference type="EMBL" id="CAG8801714.1"/>
    </source>
</evidence>
<sequence length="72" mass="7978">RINKYDDNVENGNEIGIDENEASNSYKFANIGLGSGNCCQNGLGDYDEMCNLDQCHDNVVGIEKNYAERVLT</sequence>
<proteinExistence type="predicted"/>
<accession>A0A9N9JX92</accession>
<gene>
    <name evidence="1" type="ORF">DERYTH_LOCUS23516</name>
</gene>
<comment type="caution">
    <text evidence="1">The sequence shown here is derived from an EMBL/GenBank/DDBJ whole genome shotgun (WGS) entry which is preliminary data.</text>
</comment>
<dbReference type="AlphaFoldDB" id="A0A9N9JX92"/>